<feature type="domain" description="Zn(2)-C6 fungal-type" evidence="7">
    <location>
        <begin position="18"/>
        <end position="46"/>
    </location>
</feature>
<dbReference type="GO" id="GO:0000981">
    <property type="term" value="F:DNA-binding transcription factor activity, RNA polymerase II-specific"/>
    <property type="evidence" value="ECO:0007669"/>
    <property type="project" value="InterPro"/>
</dbReference>
<dbReference type="InterPro" id="IPR021858">
    <property type="entry name" value="Fun_TF"/>
</dbReference>
<evidence type="ECO:0000313" key="8">
    <source>
        <dbReference type="EMBL" id="KAF2430654.1"/>
    </source>
</evidence>
<keyword evidence="1" id="KW-0479">Metal-binding</keyword>
<keyword evidence="4" id="KW-0238">DNA-binding</keyword>
<dbReference type="PROSITE" id="PS50048">
    <property type="entry name" value="ZN2_CY6_FUNGAL_2"/>
    <property type="match status" value="1"/>
</dbReference>
<keyword evidence="5" id="KW-0804">Transcription</keyword>
<proteinExistence type="predicted"/>
<evidence type="ECO:0000259" key="7">
    <source>
        <dbReference type="PROSITE" id="PS50048"/>
    </source>
</evidence>
<protein>
    <recommendedName>
        <fullName evidence="7">Zn(2)-C6 fungal-type domain-containing protein</fullName>
    </recommendedName>
</protein>
<keyword evidence="3" id="KW-0805">Transcription regulation</keyword>
<dbReference type="SMART" id="SM00066">
    <property type="entry name" value="GAL4"/>
    <property type="match status" value="1"/>
</dbReference>
<dbReference type="InterPro" id="IPR036864">
    <property type="entry name" value="Zn2-C6_fun-type_DNA-bd_sf"/>
</dbReference>
<dbReference type="Pfam" id="PF11951">
    <property type="entry name" value="Fungal_trans_2"/>
    <property type="match status" value="1"/>
</dbReference>
<comment type="caution">
    <text evidence="8">The sequence shown here is derived from an EMBL/GenBank/DDBJ whole genome shotgun (WGS) entry which is preliminary data.</text>
</comment>
<organism evidence="8 9">
    <name type="scientific">Tothia fuscella</name>
    <dbReference type="NCBI Taxonomy" id="1048955"/>
    <lineage>
        <taxon>Eukaryota</taxon>
        <taxon>Fungi</taxon>
        <taxon>Dikarya</taxon>
        <taxon>Ascomycota</taxon>
        <taxon>Pezizomycotina</taxon>
        <taxon>Dothideomycetes</taxon>
        <taxon>Pleosporomycetidae</taxon>
        <taxon>Venturiales</taxon>
        <taxon>Cylindrosympodiaceae</taxon>
        <taxon>Tothia</taxon>
    </lineage>
</organism>
<keyword evidence="6" id="KW-0539">Nucleus</keyword>
<evidence type="ECO:0000256" key="2">
    <source>
        <dbReference type="ARBA" id="ARBA00022833"/>
    </source>
</evidence>
<sequence>MVSEAKPKRRTWTRSKRGCKTCRIRHIKCDETYPACKQCTATGRTCDGFAQPSTEWRNVTVSSTSPYLISPCPKRRPNCPDGDAGYADICFSFFEFRTVDYLTGLLGQEWKPLMLQAVEQNDAVYHAMLAMGSMHKTISTKQTLDNTLEEDIYAVQQYTRAMRILVSKINNDGAAPVDVVLTACILFIGFESLRRNARVVMEHIRSGVRVIRQHQDSKLEKTPTMAIPLHHFVPAFARLERQLQEFTGEPTPLIQDLANEQAASGFFEYATSYPQPVPYFESLNHAWFSLHQRWHALVSCTGSIHLDWFNHLGDVYQGWLNTEEPGRTLEQHLAALRQDFQLWSLGLDDLGLRMKIRSPKEISIFALLQCHTLLAYNILRTAVQPKGLLWDDCRDQFQQMVDLCRIAIEHEILEARNNSSSSTISVVVQHRYAPSYEQISKKDPKRPLTFEMSVGMIILHVITKCRNARIRLDAIKLLEDYPRIEGLWDGAIIAKVGRAVDVVERQGRSLEDAAARGAPACEISLSQRILDLHGGQDTETRSANLVLHKLKGEGSSEIVTIIKTITW</sequence>
<dbReference type="PANTHER" id="PTHR36206">
    <property type="entry name" value="ASPERCRYPTIN BIOSYNTHESIS CLUSTER-SPECIFIC TRANSCRIPTION REGULATOR ATNN-RELATED"/>
    <property type="match status" value="1"/>
</dbReference>
<evidence type="ECO:0000256" key="3">
    <source>
        <dbReference type="ARBA" id="ARBA00023015"/>
    </source>
</evidence>
<evidence type="ECO:0000256" key="6">
    <source>
        <dbReference type="ARBA" id="ARBA00023242"/>
    </source>
</evidence>
<evidence type="ECO:0000256" key="1">
    <source>
        <dbReference type="ARBA" id="ARBA00022723"/>
    </source>
</evidence>
<dbReference type="Gene3D" id="4.10.240.10">
    <property type="entry name" value="Zn(2)-C6 fungal-type DNA-binding domain"/>
    <property type="match status" value="1"/>
</dbReference>
<dbReference type="InterPro" id="IPR052360">
    <property type="entry name" value="Transcr_Regulatory_Proteins"/>
</dbReference>
<dbReference type="Pfam" id="PF00172">
    <property type="entry name" value="Zn_clus"/>
    <property type="match status" value="1"/>
</dbReference>
<keyword evidence="9" id="KW-1185">Reference proteome</keyword>
<dbReference type="AlphaFoldDB" id="A0A9P4TXS5"/>
<evidence type="ECO:0000256" key="5">
    <source>
        <dbReference type="ARBA" id="ARBA00023163"/>
    </source>
</evidence>
<accession>A0A9P4TXS5</accession>
<gene>
    <name evidence="8" type="ORF">EJ08DRAFT_214961</name>
</gene>
<dbReference type="PROSITE" id="PS00463">
    <property type="entry name" value="ZN2_CY6_FUNGAL_1"/>
    <property type="match status" value="1"/>
</dbReference>
<dbReference type="GO" id="GO:0003677">
    <property type="term" value="F:DNA binding"/>
    <property type="evidence" value="ECO:0007669"/>
    <property type="project" value="UniProtKB-KW"/>
</dbReference>
<dbReference type="EMBL" id="MU007037">
    <property type="protein sequence ID" value="KAF2430654.1"/>
    <property type="molecule type" value="Genomic_DNA"/>
</dbReference>
<dbReference type="CDD" id="cd00067">
    <property type="entry name" value="GAL4"/>
    <property type="match status" value="1"/>
</dbReference>
<dbReference type="PANTHER" id="PTHR36206:SF12">
    <property type="entry name" value="ASPERCRYPTIN BIOSYNTHESIS CLUSTER-SPECIFIC TRANSCRIPTION REGULATOR ATNN-RELATED"/>
    <property type="match status" value="1"/>
</dbReference>
<keyword evidence="2" id="KW-0862">Zinc</keyword>
<evidence type="ECO:0000256" key="4">
    <source>
        <dbReference type="ARBA" id="ARBA00023125"/>
    </source>
</evidence>
<dbReference type="Proteomes" id="UP000800235">
    <property type="component" value="Unassembled WGS sequence"/>
</dbReference>
<dbReference type="GO" id="GO:0008270">
    <property type="term" value="F:zinc ion binding"/>
    <property type="evidence" value="ECO:0007669"/>
    <property type="project" value="InterPro"/>
</dbReference>
<dbReference type="SUPFAM" id="SSF57701">
    <property type="entry name" value="Zn2/Cys6 DNA-binding domain"/>
    <property type="match status" value="1"/>
</dbReference>
<dbReference type="OrthoDB" id="2593732at2759"/>
<evidence type="ECO:0000313" key="9">
    <source>
        <dbReference type="Proteomes" id="UP000800235"/>
    </source>
</evidence>
<reference evidence="8" key="1">
    <citation type="journal article" date="2020" name="Stud. Mycol.">
        <title>101 Dothideomycetes genomes: a test case for predicting lifestyles and emergence of pathogens.</title>
        <authorList>
            <person name="Haridas S."/>
            <person name="Albert R."/>
            <person name="Binder M."/>
            <person name="Bloem J."/>
            <person name="Labutti K."/>
            <person name="Salamov A."/>
            <person name="Andreopoulos B."/>
            <person name="Baker S."/>
            <person name="Barry K."/>
            <person name="Bills G."/>
            <person name="Bluhm B."/>
            <person name="Cannon C."/>
            <person name="Castanera R."/>
            <person name="Culley D."/>
            <person name="Daum C."/>
            <person name="Ezra D."/>
            <person name="Gonzalez J."/>
            <person name="Henrissat B."/>
            <person name="Kuo A."/>
            <person name="Liang C."/>
            <person name="Lipzen A."/>
            <person name="Lutzoni F."/>
            <person name="Magnuson J."/>
            <person name="Mondo S."/>
            <person name="Nolan M."/>
            <person name="Ohm R."/>
            <person name="Pangilinan J."/>
            <person name="Park H.-J."/>
            <person name="Ramirez L."/>
            <person name="Alfaro M."/>
            <person name="Sun H."/>
            <person name="Tritt A."/>
            <person name="Yoshinaga Y."/>
            <person name="Zwiers L.-H."/>
            <person name="Turgeon B."/>
            <person name="Goodwin S."/>
            <person name="Spatafora J."/>
            <person name="Crous P."/>
            <person name="Grigoriev I."/>
        </authorList>
    </citation>
    <scope>NUCLEOTIDE SEQUENCE</scope>
    <source>
        <strain evidence="8">CBS 130266</strain>
    </source>
</reference>
<name>A0A9P4TXS5_9PEZI</name>
<dbReference type="InterPro" id="IPR001138">
    <property type="entry name" value="Zn2Cys6_DnaBD"/>
</dbReference>